<reference evidence="1 2" key="1">
    <citation type="submission" date="2020-10" db="EMBL/GenBank/DDBJ databases">
        <title>Ca. Dormibacterota MAGs.</title>
        <authorList>
            <person name="Montgomery K."/>
        </authorList>
    </citation>
    <scope>NUCLEOTIDE SEQUENCE [LARGE SCALE GENOMIC DNA]</scope>
    <source>
        <strain evidence="1">Mitchell_Peninsula_5</strain>
    </source>
</reference>
<proteinExistence type="predicted"/>
<gene>
    <name evidence="1" type="ORF">JF887_08445</name>
</gene>
<protein>
    <recommendedName>
        <fullName evidence="3">SnoaL-like domain-containing protein</fullName>
    </recommendedName>
</protein>
<dbReference type="Proteomes" id="UP000614410">
    <property type="component" value="Unassembled WGS sequence"/>
</dbReference>
<dbReference type="AlphaFoldDB" id="A0A934NJH5"/>
<evidence type="ECO:0000313" key="1">
    <source>
        <dbReference type="EMBL" id="MBJ7609444.1"/>
    </source>
</evidence>
<evidence type="ECO:0000313" key="2">
    <source>
        <dbReference type="Proteomes" id="UP000614410"/>
    </source>
</evidence>
<dbReference type="SUPFAM" id="SSF54427">
    <property type="entry name" value="NTF2-like"/>
    <property type="match status" value="1"/>
</dbReference>
<evidence type="ECO:0008006" key="3">
    <source>
        <dbReference type="Google" id="ProtNLM"/>
    </source>
</evidence>
<accession>A0A934NJH5</accession>
<sequence>MVDNVMWEGRVTGHLGAWAGRGRRLCHRNLVIFEVRGGLICTETIYPDFASIARALA</sequence>
<dbReference type="Gene3D" id="3.10.450.50">
    <property type="match status" value="1"/>
</dbReference>
<dbReference type="EMBL" id="JAEKNN010000044">
    <property type="protein sequence ID" value="MBJ7609444.1"/>
    <property type="molecule type" value="Genomic_DNA"/>
</dbReference>
<comment type="caution">
    <text evidence="1">The sequence shown here is derived from an EMBL/GenBank/DDBJ whole genome shotgun (WGS) entry which is preliminary data.</text>
</comment>
<organism evidence="1 2">
    <name type="scientific">Candidatus Amunia macphersoniae</name>
    <dbReference type="NCBI Taxonomy" id="3127014"/>
    <lineage>
        <taxon>Bacteria</taxon>
        <taxon>Bacillati</taxon>
        <taxon>Candidatus Dormiibacterota</taxon>
        <taxon>Candidatus Dormibacteria</taxon>
        <taxon>Candidatus Aeolococcales</taxon>
        <taxon>Candidatus Aeolococcaceae</taxon>
        <taxon>Candidatus Amunia</taxon>
    </lineage>
</organism>
<dbReference type="InterPro" id="IPR032710">
    <property type="entry name" value="NTF2-like_dom_sf"/>
</dbReference>
<name>A0A934NJH5_9BACT</name>